<organism evidence="3 4">
    <name type="scientific">Ancylobacter defluvii</name>
    <dbReference type="NCBI Taxonomy" id="1282440"/>
    <lineage>
        <taxon>Bacteria</taxon>
        <taxon>Pseudomonadati</taxon>
        <taxon>Pseudomonadota</taxon>
        <taxon>Alphaproteobacteria</taxon>
        <taxon>Hyphomicrobiales</taxon>
        <taxon>Xanthobacteraceae</taxon>
        <taxon>Ancylobacter</taxon>
    </lineage>
</organism>
<dbReference type="SMART" id="SM00822">
    <property type="entry name" value="PKS_KR"/>
    <property type="match status" value="1"/>
</dbReference>
<dbReference type="GO" id="GO:0006666">
    <property type="term" value="P:3-keto-sphinganine metabolic process"/>
    <property type="evidence" value="ECO:0007669"/>
    <property type="project" value="TreeGrafter"/>
</dbReference>
<dbReference type="EMBL" id="BSFM01000011">
    <property type="protein sequence ID" value="GLK83923.1"/>
    <property type="molecule type" value="Genomic_DNA"/>
</dbReference>
<dbReference type="Proteomes" id="UP001143330">
    <property type="component" value="Unassembled WGS sequence"/>
</dbReference>
<proteinExistence type="predicted"/>
<dbReference type="SUPFAM" id="SSF51735">
    <property type="entry name" value="NAD(P)-binding Rossmann-fold domains"/>
    <property type="match status" value="1"/>
</dbReference>
<evidence type="ECO:0000256" key="1">
    <source>
        <dbReference type="SAM" id="MobiDB-lite"/>
    </source>
</evidence>
<evidence type="ECO:0000313" key="3">
    <source>
        <dbReference type="EMBL" id="GLK83923.1"/>
    </source>
</evidence>
<dbReference type="InterPro" id="IPR002347">
    <property type="entry name" value="SDR_fam"/>
</dbReference>
<dbReference type="Gene3D" id="3.40.50.720">
    <property type="entry name" value="NAD(P)-binding Rossmann-like Domain"/>
    <property type="match status" value="1"/>
</dbReference>
<keyword evidence="4" id="KW-1185">Reference proteome</keyword>
<dbReference type="RefSeq" id="WP_213364120.1">
    <property type="nucleotide sequence ID" value="NZ_BSFM01000011.1"/>
</dbReference>
<dbReference type="PRINTS" id="PR00081">
    <property type="entry name" value="GDHRDH"/>
</dbReference>
<dbReference type="GO" id="GO:0030148">
    <property type="term" value="P:sphingolipid biosynthetic process"/>
    <property type="evidence" value="ECO:0007669"/>
    <property type="project" value="TreeGrafter"/>
</dbReference>
<comment type="caution">
    <text evidence="3">The sequence shown here is derived from an EMBL/GenBank/DDBJ whole genome shotgun (WGS) entry which is preliminary data.</text>
</comment>
<sequence>MQPGREPAKSARATGSRKARADGGADTLANAIANPLAIVSGGSSGIGLACAVQLAARGCRVALLARDAARLAEAAAAIRRGHPAAQVVCQPLDVRDAGACAEAVDTLVGRHGPPAWLINSAGIAEPGLFLDQPLAAHEAQLATNYLGSLYLSHAAARHMAAAGEGRLVFVSSGAGLFGIYGYSAYAPSKFAVRGLAEVLRVELAPLGIGVTVAYPPDTRTPQLEAERRTKPEVARRLAGESGEWEADAVARKIIAGALAGRFAVAPGLPTAFVNLFHSLIAPLLRARQQQLIRAIGSHRPDD</sequence>
<dbReference type="InterPro" id="IPR036291">
    <property type="entry name" value="NAD(P)-bd_dom_sf"/>
</dbReference>
<feature type="domain" description="Ketoreductase" evidence="2">
    <location>
        <begin position="35"/>
        <end position="219"/>
    </location>
</feature>
<gene>
    <name evidence="3" type="ORF">GCM10017653_19930</name>
</gene>
<evidence type="ECO:0000259" key="2">
    <source>
        <dbReference type="SMART" id="SM00822"/>
    </source>
</evidence>
<dbReference type="PANTHER" id="PTHR43550:SF3">
    <property type="entry name" value="3-KETODIHYDROSPHINGOSINE REDUCTASE"/>
    <property type="match status" value="1"/>
</dbReference>
<reference evidence="3" key="1">
    <citation type="journal article" date="2014" name="Int. J. Syst. Evol. Microbiol.">
        <title>Complete genome sequence of Corynebacterium casei LMG S-19264T (=DSM 44701T), isolated from a smear-ripened cheese.</title>
        <authorList>
            <consortium name="US DOE Joint Genome Institute (JGI-PGF)"/>
            <person name="Walter F."/>
            <person name="Albersmeier A."/>
            <person name="Kalinowski J."/>
            <person name="Ruckert C."/>
        </authorList>
    </citation>
    <scope>NUCLEOTIDE SEQUENCE</scope>
    <source>
        <strain evidence="3">VKM B-2789</strain>
    </source>
</reference>
<dbReference type="GO" id="GO:0016020">
    <property type="term" value="C:membrane"/>
    <property type="evidence" value="ECO:0007669"/>
    <property type="project" value="GOC"/>
</dbReference>
<protein>
    <submittedName>
        <fullName evidence="3">3-ketodihydrosphingosine reductase</fullName>
    </submittedName>
</protein>
<feature type="region of interest" description="Disordered" evidence="1">
    <location>
        <begin position="1"/>
        <end position="22"/>
    </location>
</feature>
<name>A0A9W6NAS5_9HYPH</name>
<dbReference type="InterPro" id="IPR057326">
    <property type="entry name" value="KR_dom"/>
</dbReference>
<accession>A0A9W6NAS5</accession>
<dbReference type="GO" id="GO:0047560">
    <property type="term" value="F:3-dehydrosphinganine reductase activity"/>
    <property type="evidence" value="ECO:0007669"/>
    <property type="project" value="TreeGrafter"/>
</dbReference>
<dbReference type="AlphaFoldDB" id="A0A9W6NAS5"/>
<dbReference type="Pfam" id="PF00106">
    <property type="entry name" value="adh_short"/>
    <property type="match status" value="1"/>
</dbReference>
<dbReference type="PANTHER" id="PTHR43550">
    <property type="entry name" value="3-KETODIHYDROSPHINGOSINE REDUCTASE"/>
    <property type="match status" value="1"/>
</dbReference>
<reference evidence="3" key="2">
    <citation type="submission" date="2023-01" db="EMBL/GenBank/DDBJ databases">
        <authorList>
            <person name="Sun Q."/>
            <person name="Evtushenko L."/>
        </authorList>
    </citation>
    <scope>NUCLEOTIDE SEQUENCE</scope>
    <source>
        <strain evidence="3">VKM B-2789</strain>
    </source>
</reference>
<evidence type="ECO:0000313" key="4">
    <source>
        <dbReference type="Proteomes" id="UP001143330"/>
    </source>
</evidence>